<evidence type="ECO:0000313" key="1">
    <source>
        <dbReference type="EMBL" id="PJD72243.1"/>
    </source>
</evidence>
<name>A0A2J0PHE4_9ENTR</name>
<gene>
    <name evidence="1" type="ORF">B9Q37_16840</name>
</gene>
<protein>
    <submittedName>
        <fullName evidence="1">Uncharacterized protein</fullName>
    </submittedName>
</protein>
<proteinExistence type="predicted"/>
<evidence type="ECO:0000313" key="2">
    <source>
        <dbReference type="Proteomes" id="UP000230495"/>
    </source>
</evidence>
<comment type="caution">
    <text evidence="1">The sequence shown here is derived from an EMBL/GenBank/DDBJ whole genome shotgun (WGS) entry which is preliminary data.</text>
</comment>
<dbReference type="RefSeq" id="WP_100126871.1">
    <property type="nucleotide sequence ID" value="NZ_NEET01000021.1"/>
</dbReference>
<dbReference type="OrthoDB" id="552713at2"/>
<dbReference type="Proteomes" id="UP000230495">
    <property type="component" value="Unassembled WGS sequence"/>
</dbReference>
<dbReference type="EMBL" id="NEEU01000014">
    <property type="protein sequence ID" value="PJD72243.1"/>
    <property type="molecule type" value="Genomic_DNA"/>
</dbReference>
<accession>A0A2J0PHE4</accession>
<sequence length="315" mass="36863">MPRHKKGIRNNCFHQNYTHDVLFPGATFRTRHNGECAILGRSDDKSRRGYYVVEFKDSGIIKEAYGSHIKTGSVSDEAFPSSEEERRKLLMTPKYYGVGYIGNGCHSTIENTRTHQRTRAFILWHNMLARCYMTTKGKQYFKGYKGVTVCERWHNFQNFCNDLPKLHGYNKWKDNPGEFELDKDYSHRRIYSADTVAFISTEENAREAGLRRVAMKIPSGHYHEINKIRDEILTEAEDELKNNQINYEVVLNGNMKVILSETPYGTVLFWPLTKKIQRNCYMIDGDVQVYVLYLRWLILQWENRNPDINCVATTC</sequence>
<dbReference type="AlphaFoldDB" id="A0A2J0PHE4"/>
<reference evidence="1 2" key="1">
    <citation type="journal article" date="2017" name="J. Antimicrob. Chemother.">
        <title>Characterization of the population structure, drug resistance mechanisms and plasmids of the community-associated Enterobacter cloacae complex in China.</title>
        <authorList>
            <person name="Zhou K."/>
            <person name="Yu W."/>
            <person name="Cao X."/>
            <person name="Shen P."/>
            <person name="Lu H."/>
            <person name="Luo Q."/>
            <person name="Rossen J.W.A."/>
            <person name="Xiao Y."/>
        </authorList>
    </citation>
    <scope>NUCLEOTIDE SEQUENCE [LARGE SCALE GENOMIC DNA]</scope>
    <source>
        <strain evidence="1">ECC1097</strain>
    </source>
</reference>
<organism evidence="1">
    <name type="scientific">Enterobacter kobei</name>
    <dbReference type="NCBI Taxonomy" id="208224"/>
    <lineage>
        <taxon>Bacteria</taxon>
        <taxon>Pseudomonadati</taxon>
        <taxon>Pseudomonadota</taxon>
        <taxon>Gammaproteobacteria</taxon>
        <taxon>Enterobacterales</taxon>
        <taxon>Enterobacteriaceae</taxon>
        <taxon>Enterobacter</taxon>
        <taxon>Enterobacter cloacae complex</taxon>
    </lineage>
</organism>